<comment type="caution">
    <text evidence="2">The sequence shown here is derived from an EMBL/GenBank/DDBJ whole genome shotgun (WGS) entry which is preliminary data.</text>
</comment>
<evidence type="ECO:0000259" key="1">
    <source>
        <dbReference type="Pfam" id="PF12390"/>
    </source>
</evidence>
<dbReference type="InterPro" id="IPR025862">
    <property type="entry name" value="SelA_trans_N_dom"/>
</dbReference>
<name>X0Z574_9ZZZZ</name>
<protein>
    <recommendedName>
        <fullName evidence="1">L-seryl-tRNA selenium transferase N-terminal domain-containing protein</fullName>
    </recommendedName>
</protein>
<accession>X0Z574</accession>
<dbReference type="Pfam" id="PF12390">
    <property type="entry name" value="Se-cys_synth_N"/>
    <property type="match status" value="1"/>
</dbReference>
<feature type="domain" description="L-seryl-tRNA selenium transferase N-terminal" evidence="1">
    <location>
        <begin position="16"/>
        <end position="51"/>
    </location>
</feature>
<proteinExistence type="predicted"/>
<reference evidence="2" key="1">
    <citation type="journal article" date="2014" name="Front. Microbiol.">
        <title>High frequency of phylogenetically diverse reductive dehalogenase-homologous genes in deep subseafloor sedimentary metagenomes.</title>
        <authorList>
            <person name="Kawai M."/>
            <person name="Futagami T."/>
            <person name="Toyoda A."/>
            <person name="Takaki Y."/>
            <person name="Nishi S."/>
            <person name="Hori S."/>
            <person name="Arai W."/>
            <person name="Tsubouchi T."/>
            <person name="Morono Y."/>
            <person name="Uchiyama I."/>
            <person name="Ito T."/>
            <person name="Fujiyama A."/>
            <person name="Inagaki F."/>
            <person name="Takami H."/>
        </authorList>
    </citation>
    <scope>NUCLEOTIDE SEQUENCE</scope>
    <source>
        <strain evidence="2">Expedition CK06-06</strain>
    </source>
</reference>
<gene>
    <name evidence="2" type="ORF">S01H4_09325</name>
</gene>
<dbReference type="EMBL" id="BART01003347">
    <property type="protein sequence ID" value="GAG55563.1"/>
    <property type="molecule type" value="Genomic_DNA"/>
</dbReference>
<dbReference type="AlphaFoldDB" id="X0Z574"/>
<feature type="non-terminal residue" evidence="2">
    <location>
        <position position="78"/>
    </location>
</feature>
<sequence length="78" mass="9166">MKNNTDTNNNNLNLLLSKIPSVEIILQNKVLQPLILKHSRKMLTQMVRKVIFEEKKNAHKNGSLYSAQERINKIKEYF</sequence>
<organism evidence="2">
    <name type="scientific">marine sediment metagenome</name>
    <dbReference type="NCBI Taxonomy" id="412755"/>
    <lineage>
        <taxon>unclassified sequences</taxon>
        <taxon>metagenomes</taxon>
        <taxon>ecological metagenomes</taxon>
    </lineage>
</organism>
<evidence type="ECO:0000313" key="2">
    <source>
        <dbReference type="EMBL" id="GAG55563.1"/>
    </source>
</evidence>